<dbReference type="SUPFAM" id="SSF53098">
    <property type="entry name" value="Ribonuclease H-like"/>
    <property type="match status" value="1"/>
</dbReference>
<dbReference type="InterPro" id="IPR047768">
    <property type="entry name" value="Tn5p-like"/>
</dbReference>
<dbReference type="AlphaFoldDB" id="Q2NQE6"/>
<dbReference type="InterPro" id="IPR003201">
    <property type="entry name" value="Transposase_Tn5"/>
</dbReference>
<dbReference type="eggNOG" id="COG3385">
    <property type="taxonomic scope" value="Bacteria"/>
</dbReference>
<dbReference type="RefSeq" id="WP_011412160.1">
    <property type="nucleotide sequence ID" value="NC_007712.1"/>
</dbReference>
<dbReference type="InterPro" id="IPR038215">
    <property type="entry name" value="TN5-like_N_sf"/>
</dbReference>
<evidence type="ECO:0000259" key="2">
    <source>
        <dbReference type="Pfam" id="PF02281"/>
    </source>
</evidence>
<dbReference type="InterPro" id="IPR012337">
    <property type="entry name" value="RNaseH-like_sf"/>
</dbReference>
<proteinExistence type="predicted"/>
<dbReference type="KEGG" id="sgl:SG2354"/>
<dbReference type="EMBL" id="LN854557">
    <property type="protein sequence ID" value="CRL46711.1"/>
    <property type="molecule type" value="Genomic_DNA"/>
</dbReference>
<reference evidence="4 6" key="1">
    <citation type="journal article" date="2006" name="Genome Res.">
        <title>Massive genome erosion and functional adaptations provide insights into the symbiotic lifestyle of Sodalis glossinidius in the tsetse host.</title>
        <authorList>
            <person name="Toh H."/>
            <person name="Weiss B.L."/>
            <person name="Perkin S.A.H."/>
            <person name="Yamashita A."/>
            <person name="Oshima K."/>
            <person name="Hattori M."/>
            <person name="Aksoy S."/>
        </authorList>
    </citation>
    <scope>NUCLEOTIDE SEQUENCE [LARGE SCALE GENOMIC DNA]</scope>
    <source>
        <strain evidence="6">morsitans</strain>
        <strain evidence="4">Morsitans</strain>
    </source>
</reference>
<evidence type="ECO:0000259" key="1">
    <source>
        <dbReference type="Pfam" id="PF01609"/>
    </source>
</evidence>
<feature type="domain" description="Transposase Tn5-like N-terminal" evidence="3">
    <location>
        <begin position="1"/>
        <end position="59"/>
    </location>
</feature>
<organism evidence="4 6">
    <name type="scientific">Sodalis glossinidius (strain morsitans)</name>
    <dbReference type="NCBI Taxonomy" id="343509"/>
    <lineage>
        <taxon>Bacteria</taxon>
        <taxon>Pseudomonadati</taxon>
        <taxon>Pseudomonadota</taxon>
        <taxon>Gammaproteobacteria</taxon>
        <taxon>Enterobacterales</taxon>
        <taxon>Bruguierivoracaceae</taxon>
        <taxon>Sodalis</taxon>
    </lineage>
</organism>
<dbReference type="Gene3D" id="1.10.740.10">
    <property type="entry name" value="Transferase Inhibitor Protein From Tn5, Chain"/>
    <property type="match status" value="1"/>
</dbReference>
<dbReference type="Pfam" id="PF01609">
    <property type="entry name" value="DDE_Tnp_1"/>
    <property type="match status" value="1"/>
</dbReference>
<dbReference type="Proteomes" id="UP000001932">
    <property type="component" value="Chromosome"/>
</dbReference>
<evidence type="ECO:0000313" key="5">
    <source>
        <dbReference type="EMBL" id="CRL46711.1"/>
    </source>
</evidence>
<dbReference type="OrthoDB" id="6112254at2"/>
<dbReference type="BioCyc" id="SGLO343509:SGP1_RS21405-MONOMER"/>
<dbReference type="PANTHER" id="PTHR37319:SF1">
    <property type="entry name" value="TRANSPOSASE TN5 DIMERISATION DOMAIN-CONTAINING PROTEIN"/>
    <property type="match status" value="1"/>
</dbReference>
<protein>
    <submittedName>
        <fullName evidence="5">Transposase for transposon Tn5</fullName>
    </submittedName>
</protein>
<dbReference type="PANTHER" id="PTHR37319">
    <property type="entry name" value="TRANSPOSASE"/>
    <property type="match status" value="1"/>
</dbReference>
<dbReference type="Proteomes" id="UP000245838">
    <property type="component" value="Chromosome sggmmb4_Chromosome"/>
</dbReference>
<dbReference type="Pfam" id="PF02281">
    <property type="entry name" value="Dimer_Tnp_Tn5"/>
    <property type="match status" value="1"/>
</dbReference>
<evidence type="ECO:0000259" key="3">
    <source>
        <dbReference type="Pfam" id="PF14706"/>
    </source>
</evidence>
<dbReference type="InterPro" id="IPR002559">
    <property type="entry name" value="Transposase_11"/>
</dbReference>
<evidence type="ECO:0000313" key="4">
    <source>
        <dbReference type="EMBL" id="BAE75629.1"/>
    </source>
</evidence>
<dbReference type="GO" id="GO:0004803">
    <property type="term" value="F:transposase activity"/>
    <property type="evidence" value="ECO:0007669"/>
    <property type="project" value="InterPro"/>
</dbReference>
<dbReference type="InterPro" id="IPR014737">
    <property type="entry name" value="Transposase_Tn5-like_C"/>
</dbReference>
<dbReference type="InterPro" id="IPR014735">
    <property type="entry name" value="Transposase_Tn5-like_N"/>
</dbReference>
<name>Q2NQE6_SODGM</name>
<dbReference type="Pfam" id="PF14706">
    <property type="entry name" value="Tnp_DNA_bind"/>
    <property type="match status" value="1"/>
</dbReference>
<keyword evidence="6" id="KW-1185">Reference proteome</keyword>
<evidence type="ECO:0000313" key="7">
    <source>
        <dbReference type="Proteomes" id="UP000245838"/>
    </source>
</evidence>
<dbReference type="Gene3D" id="3.90.350.10">
    <property type="entry name" value="Transposase Inhibitor Protein From Tn5, Chain A, domain 1"/>
    <property type="match status" value="2"/>
</dbReference>
<dbReference type="EMBL" id="AP008232">
    <property type="protein sequence ID" value="BAE75629.1"/>
    <property type="molecule type" value="Genomic_DNA"/>
</dbReference>
<dbReference type="Gene3D" id="1.10.246.40">
    <property type="entry name" value="Tn5 transposase, domain 1"/>
    <property type="match status" value="1"/>
</dbReference>
<dbReference type="GO" id="GO:0006313">
    <property type="term" value="P:DNA transposition"/>
    <property type="evidence" value="ECO:0007669"/>
    <property type="project" value="InterPro"/>
</dbReference>
<reference evidence="5 7" key="2">
    <citation type="submission" date="2015-05" db="EMBL/GenBank/DDBJ databases">
        <authorList>
            <person name="Goodhead I."/>
        </authorList>
    </citation>
    <scope>NUCLEOTIDE SEQUENCE [LARGE SCALE GENOMIC DNA]</scope>
    <source>
        <strain evidence="5">B4</strain>
        <strain evidence="7">morsitans</strain>
    </source>
</reference>
<gene>
    <name evidence="5" type="primary">tnpA</name>
    <name evidence="4" type="ordered locus">SG2354</name>
    <name evidence="5" type="ORF">SGGMMB4_05549</name>
</gene>
<dbReference type="GO" id="GO:0003677">
    <property type="term" value="F:DNA binding"/>
    <property type="evidence" value="ECO:0007669"/>
    <property type="project" value="InterPro"/>
</dbReference>
<feature type="domain" description="Transposase Tn5 dimerisation" evidence="2">
    <location>
        <begin position="311"/>
        <end position="404"/>
    </location>
</feature>
<accession>Q2NQE6</accession>
<dbReference type="HOGENOM" id="CLU_045115_0_0_6"/>
<evidence type="ECO:0000313" key="6">
    <source>
        <dbReference type="Proteomes" id="UP000001932"/>
    </source>
</evidence>
<feature type="domain" description="Transposase IS4-like" evidence="1">
    <location>
        <begin position="219"/>
        <end position="310"/>
    </location>
</feature>
<sequence>MSWAEEELGTVNLGDARRDRRAVLLLERLDQKPSASIPRACECWAETAAAYRFLRNDDVRWNRVMEPHWQASQARMGQHEVVLCLQDTTELNYNGQDIEGLGPLNYETQRGLYLHPTYVVSTQREPLGVTNAWSWARKFKDDEGVRGGITESIRWIESYERMAESAAALPTTRHVCVGDRESDMIELMLCARNLGYPVDYLIRNRHNHALPGSGKLWDQVQAAPLLGRIRFELPRGRGRKTRQVEQEIRLQYLSISDGVGGKLEVSCLIARYRARWEIELFFLVLKEGCRVERLQLGNKNRLETALALYMVIAWRINRLMRLGRNLPELDADLLFETDEWRAAFILNKKPIPKTMPTLNQVIRLIARRGGFLGRKGDGEPGTRTLWLGLQEVSIFVEGACYARQIALRTCV</sequence>